<dbReference type="CDD" id="cd01143">
    <property type="entry name" value="YvrC"/>
    <property type="match status" value="1"/>
</dbReference>
<evidence type="ECO:0000256" key="3">
    <source>
        <dbReference type="SAM" id="SignalP"/>
    </source>
</evidence>
<dbReference type="NCBIfam" id="NF038402">
    <property type="entry name" value="TroA_like"/>
    <property type="match status" value="1"/>
</dbReference>
<reference evidence="5 6" key="1">
    <citation type="submission" date="2023-04" db="EMBL/GenBank/DDBJ databases">
        <title>Clostridium tannerae sp. nov., isolated from the fecal material of an alpaca.</title>
        <authorList>
            <person name="Miller S."/>
            <person name="Hendry M."/>
            <person name="King J."/>
            <person name="Sankaranarayanan K."/>
            <person name="Lawson P.A."/>
        </authorList>
    </citation>
    <scope>NUCLEOTIDE SEQUENCE [LARGE SCALE GENOMIC DNA]</scope>
    <source>
        <strain evidence="5 6">A1-XYC3</strain>
    </source>
</reference>
<dbReference type="InterPro" id="IPR050902">
    <property type="entry name" value="ABC_Transporter_SBP"/>
</dbReference>
<evidence type="ECO:0000259" key="4">
    <source>
        <dbReference type="PROSITE" id="PS50983"/>
    </source>
</evidence>
<evidence type="ECO:0000313" key="6">
    <source>
        <dbReference type="Proteomes" id="UP001281656"/>
    </source>
</evidence>
<accession>A0ABU4JT03</accession>
<gene>
    <name evidence="5" type="ORF">P8V03_08655</name>
</gene>
<dbReference type="PANTHER" id="PTHR30535">
    <property type="entry name" value="VITAMIN B12-BINDING PROTEIN"/>
    <property type="match status" value="1"/>
</dbReference>
<dbReference type="RefSeq" id="WP_318797881.1">
    <property type="nucleotide sequence ID" value="NZ_JARUJP010000008.1"/>
</dbReference>
<comment type="caution">
    <text evidence="5">The sequence shown here is derived from an EMBL/GenBank/DDBJ whole genome shotgun (WGS) entry which is preliminary data.</text>
</comment>
<feature type="domain" description="Fe/B12 periplasmic-binding" evidence="4">
    <location>
        <begin position="66"/>
        <end position="319"/>
    </location>
</feature>
<evidence type="ECO:0000256" key="2">
    <source>
        <dbReference type="ARBA" id="ARBA00022729"/>
    </source>
</evidence>
<dbReference type="Proteomes" id="UP001281656">
    <property type="component" value="Unassembled WGS sequence"/>
</dbReference>
<dbReference type="PROSITE" id="PS50983">
    <property type="entry name" value="FE_B12_PBP"/>
    <property type="match status" value="1"/>
</dbReference>
<keyword evidence="2 3" id="KW-0732">Signal</keyword>
<evidence type="ECO:0000313" key="5">
    <source>
        <dbReference type="EMBL" id="MDW8801226.1"/>
    </source>
</evidence>
<keyword evidence="6" id="KW-1185">Reference proteome</keyword>
<dbReference type="SUPFAM" id="SSF53807">
    <property type="entry name" value="Helical backbone' metal receptor"/>
    <property type="match status" value="1"/>
</dbReference>
<evidence type="ECO:0000256" key="1">
    <source>
        <dbReference type="ARBA" id="ARBA00008814"/>
    </source>
</evidence>
<organism evidence="5 6">
    <name type="scientific">Clostridium tanneri</name>
    <dbReference type="NCBI Taxonomy" id="3037988"/>
    <lineage>
        <taxon>Bacteria</taxon>
        <taxon>Bacillati</taxon>
        <taxon>Bacillota</taxon>
        <taxon>Clostridia</taxon>
        <taxon>Eubacteriales</taxon>
        <taxon>Clostridiaceae</taxon>
        <taxon>Clostridium</taxon>
    </lineage>
</organism>
<sequence>MINFKKIVTFLICSIFVISLSACSNKSSSSENSNGSSNNNSKITSYPLTFKDFYGRDVKIDKEPQRIVSGAPNITETLFALGEKDKLVGRTDFCNFPQETKSIQSIGGIQNPNIEKIVELKPDILIASSIFPKEAVEKLEALNVKVVIIQGDESFEGTYTTIKKVGQIANANEKAAEIVTNMEKKIAEVKEKVTGKNTPSVYYVISYGKDGDFTAGKNTFISKMISMAGGKNAADDAEGWAYSLEKLIEKNPDILVCSTYIAGSPDDIKTGIKNTNGYKDLTAVKNNKLFDINPDILERQGPRLAEGFEQLAKIIHPEAFK</sequence>
<dbReference type="EMBL" id="JARUJP010000008">
    <property type="protein sequence ID" value="MDW8801226.1"/>
    <property type="molecule type" value="Genomic_DNA"/>
</dbReference>
<name>A0ABU4JT03_9CLOT</name>
<comment type="similarity">
    <text evidence="1">Belongs to the bacterial solute-binding protein 8 family.</text>
</comment>
<feature type="chain" id="PRO_5046865756" evidence="3">
    <location>
        <begin position="22"/>
        <end position="321"/>
    </location>
</feature>
<dbReference type="PANTHER" id="PTHR30535:SF34">
    <property type="entry name" value="MOLYBDATE-BINDING PROTEIN MOLA"/>
    <property type="match status" value="1"/>
</dbReference>
<dbReference type="PROSITE" id="PS51257">
    <property type="entry name" value="PROKAR_LIPOPROTEIN"/>
    <property type="match status" value="1"/>
</dbReference>
<dbReference type="Pfam" id="PF01497">
    <property type="entry name" value="Peripla_BP_2"/>
    <property type="match status" value="1"/>
</dbReference>
<protein>
    <submittedName>
        <fullName evidence="5">ABC transporter substrate-binding protein</fullName>
    </submittedName>
</protein>
<proteinExistence type="inferred from homology"/>
<dbReference type="InterPro" id="IPR002491">
    <property type="entry name" value="ABC_transptr_periplasmic_BD"/>
</dbReference>
<dbReference type="InterPro" id="IPR054828">
    <property type="entry name" value="Vit_B12_bind_prot"/>
</dbReference>
<feature type="signal peptide" evidence="3">
    <location>
        <begin position="1"/>
        <end position="21"/>
    </location>
</feature>
<dbReference type="Gene3D" id="3.40.50.1980">
    <property type="entry name" value="Nitrogenase molybdenum iron protein domain"/>
    <property type="match status" value="2"/>
</dbReference>